<keyword evidence="7" id="KW-0653">Protein transport</keyword>
<evidence type="ECO:0000256" key="7">
    <source>
        <dbReference type="ARBA" id="ARBA00022927"/>
    </source>
</evidence>
<keyword evidence="5" id="KW-0812">Transmembrane</keyword>
<name>A0ABR1K035_9AGAR</name>
<comment type="caution">
    <text evidence="13">The sequence shown here is derived from an EMBL/GenBank/DDBJ whole genome shotgun (WGS) entry which is preliminary data.</text>
</comment>
<evidence type="ECO:0000256" key="10">
    <source>
        <dbReference type="ARBA" id="ARBA00023128"/>
    </source>
</evidence>
<keyword evidence="8" id="KW-1133">Transmembrane helix</keyword>
<evidence type="ECO:0000256" key="4">
    <source>
        <dbReference type="ARBA" id="ARBA00022448"/>
    </source>
</evidence>
<feature type="compositionally biased region" description="Polar residues" evidence="12">
    <location>
        <begin position="345"/>
        <end position="364"/>
    </location>
</feature>
<keyword evidence="14" id="KW-1185">Reference proteome</keyword>
<evidence type="ECO:0000256" key="11">
    <source>
        <dbReference type="ARBA" id="ARBA00023136"/>
    </source>
</evidence>
<accession>A0ABR1K035</accession>
<reference evidence="13 14" key="1">
    <citation type="submission" date="2024-01" db="EMBL/GenBank/DDBJ databases">
        <title>A draft genome for the cacao thread blight pathogen Marasmiellus scandens.</title>
        <authorList>
            <person name="Baruah I.K."/>
            <person name="Leung J."/>
            <person name="Bukari Y."/>
            <person name="Amoako-Attah I."/>
            <person name="Meinhardt L.W."/>
            <person name="Bailey B.A."/>
            <person name="Cohen S.P."/>
        </authorList>
    </citation>
    <scope>NUCLEOTIDE SEQUENCE [LARGE SCALE GENOMIC DNA]</scope>
    <source>
        <strain evidence="13 14">GH-19</strain>
    </source>
</reference>
<evidence type="ECO:0000256" key="1">
    <source>
        <dbReference type="ARBA" id="ARBA00004434"/>
    </source>
</evidence>
<evidence type="ECO:0000256" key="2">
    <source>
        <dbReference type="ARBA" id="ARBA00006355"/>
    </source>
</evidence>
<keyword evidence="6" id="KW-0999">Mitochondrion inner membrane</keyword>
<gene>
    <name evidence="13" type="primary">TIM54</name>
    <name evidence="13" type="ORF">VKT23_004503</name>
</gene>
<comment type="similarity">
    <text evidence="2">Belongs to the TIM54 family.</text>
</comment>
<proteinExistence type="inferred from homology"/>
<evidence type="ECO:0000256" key="3">
    <source>
        <dbReference type="ARBA" id="ARBA00020796"/>
    </source>
</evidence>
<keyword evidence="4" id="KW-0813">Transport</keyword>
<sequence>MNTQDAKSPVTPPRKSGIRAALEYTGIPPSWLDKRPRLPSRNWLIFLSVTSSITGLYIYDRRQCRRIKQEYIEKVKYLSEQTADHLSWPRKVTVYGAKWPGDEDYDQAIKYFRKYVKPILVAGAVDYDMVVGKRSGEVTRRIAEEIKARRRVDAGLDPSPSQEQLPPGYPFRPVSELRQKELEGGIVIIGRPTFKEYMAGLKRGWTESMEKVDEDERLAQELEMDGRFDEPEEPLEVGEVLSGTEKPSSSALPPSPVLSHLQYRLPSSQPKSASSSPIPESLNSPPAVIPVLPPILFVTFTNYIGFKQIPLMIWDFFNQRYKVRSGAEAGYRLVMNSTRPFNALEPSSQPLFSDVTTPPTSSSRGDLDFDKEAESYYRSSLSSIPDDIEKARKKYYDELVGKLATARALARGTREPTKEEIENPPSTEVELRADRMKKEKRWRGDLEGWNIVRPDKEVEWDERFRNALRVFDDPPDTDLPTVPTT</sequence>
<dbReference type="Pfam" id="PF11711">
    <property type="entry name" value="Tim54"/>
    <property type="match status" value="1"/>
</dbReference>
<evidence type="ECO:0000256" key="6">
    <source>
        <dbReference type="ARBA" id="ARBA00022792"/>
    </source>
</evidence>
<evidence type="ECO:0000256" key="9">
    <source>
        <dbReference type="ARBA" id="ARBA00023010"/>
    </source>
</evidence>
<protein>
    <recommendedName>
        <fullName evidence="3">Mitochondrial import inner membrane translocase subunit TIM54</fullName>
    </recommendedName>
</protein>
<evidence type="ECO:0000313" key="13">
    <source>
        <dbReference type="EMBL" id="KAK7467449.1"/>
    </source>
</evidence>
<dbReference type="Proteomes" id="UP001498398">
    <property type="component" value="Unassembled WGS sequence"/>
</dbReference>
<keyword evidence="9" id="KW-0811">Translocation</keyword>
<evidence type="ECO:0000256" key="8">
    <source>
        <dbReference type="ARBA" id="ARBA00022989"/>
    </source>
</evidence>
<keyword evidence="10" id="KW-0496">Mitochondrion</keyword>
<feature type="region of interest" description="Disordered" evidence="12">
    <location>
        <begin position="345"/>
        <end position="367"/>
    </location>
</feature>
<evidence type="ECO:0000313" key="14">
    <source>
        <dbReference type="Proteomes" id="UP001498398"/>
    </source>
</evidence>
<evidence type="ECO:0000256" key="5">
    <source>
        <dbReference type="ARBA" id="ARBA00022692"/>
    </source>
</evidence>
<feature type="region of interest" description="Disordered" evidence="12">
    <location>
        <begin position="151"/>
        <end position="172"/>
    </location>
</feature>
<comment type="subcellular location">
    <subcellularLocation>
        <location evidence="1">Mitochondrion inner membrane</location>
        <topology evidence="1">Single-pass membrane protein</topology>
    </subcellularLocation>
</comment>
<organism evidence="13 14">
    <name type="scientific">Marasmiellus scandens</name>
    <dbReference type="NCBI Taxonomy" id="2682957"/>
    <lineage>
        <taxon>Eukaryota</taxon>
        <taxon>Fungi</taxon>
        <taxon>Dikarya</taxon>
        <taxon>Basidiomycota</taxon>
        <taxon>Agaricomycotina</taxon>
        <taxon>Agaricomycetes</taxon>
        <taxon>Agaricomycetidae</taxon>
        <taxon>Agaricales</taxon>
        <taxon>Marasmiineae</taxon>
        <taxon>Omphalotaceae</taxon>
        <taxon>Marasmiellus</taxon>
    </lineage>
</organism>
<dbReference type="EMBL" id="JBANRG010000004">
    <property type="protein sequence ID" value="KAK7467449.1"/>
    <property type="molecule type" value="Genomic_DNA"/>
</dbReference>
<evidence type="ECO:0000256" key="12">
    <source>
        <dbReference type="SAM" id="MobiDB-lite"/>
    </source>
</evidence>
<keyword evidence="11" id="KW-0472">Membrane</keyword>
<dbReference type="InterPro" id="IPR021056">
    <property type="entry name" value="Mt_import_IM_translocase_Tim54"/>
</dbReference>